<dbReference type="WBParaSite" id="PS1159_v2.g10901.t1">
    <property type="protein sequence ID" value="PS1159_v2.g10901.t1"/>
    <property type="gene ID" value="PS1159_v2.g10901"/>
</dbReference>
<protein>
    <submittedName>
        <fullName evidence="2">F-box domain-containing protein</fullName>
    </submittedName>
</protein>
<organism evidence="1 2">
    <name type="scientific">Panagrolaimus sp. PS1159</name>
    <dbReference type="NCBI Taxonomy" id="55785"/>
    <lineage>
        <taxon>Eukaryota</taxon>
        <taxon>Metazoa</taxon>
        <taxon>Ecdysozoa</taxon>
        <taxon>Nematoda</taxon>
        <taxon>Chromadorea</taxon>
        <taxon>Rhabditida</taxon>
        <taxon>Tylenchina</taxon>
        <taxon>Panagrolaimomorpha</taxon>
        <taxon>Panagrolaimoidea</taxon>
        <taxon>Panagrolaimidae</taxon>
        <taxon>Panagrolaimus</taxon>
    </lineage>
</organism>
<sequence>MASVKVNVKRYYCINSFCHAYIGPMEDDGFACKNCPISHEHVRRYDGFTCKNCPISHEHVRRCFLHKKCLSKTSNLSKCCAVTEKDPSTSEYNLSTLPSLIQKRFFETANPYQKYKLQYVNQQFNKSVPANTFFEVYERMIIDKIRNLDESQYGKFRNGIYLNPRNSEHIELLKDVLINNELFGNEVPDGWILKACSNNVMFYLETIRMEKCNLSSNEINAICSFGMEFEHDWPMAFLEYINGAVPAKLHRITIKNVSFNMDPKAFNRFVKERIIRDKTELDWTNNYQPPKTIKPPKEIHIAYVITLTFNPGESKGKFSKKDFLKKLQKTFGGFYTNVTKTEFAKYKLNEKFVVERNEPIKKRKAFPYPPRAERIDRYFYVDASVAEVTKQMNNLQI</sequence>
<name>A0AC35EV18_9BILA</name>
<accession>A0AC35EV18</accession>
<proteinExistence type="predicted"/>
<dbReference type="Proteomes" id="UP000887580">
    <property type="component" value="Unplaced"/>
</dbReference>
<evidence type="ECO:0000313" key="2">
    <source>
        <dbReference type="WBParaSite" id="PS1159_v2.g10901.t1"/>
    </source>
</evidence>
<reference evidence="2" key="1">
    <citation type="submission" date="2022-11" db="UniProtKB">
        <authorList>
            <consortium name="WormBaseParasite"/>
        </authorList>
    </citation>
    <scope>IDENTIFICATION</scope>
</reference>
<evidence type="ECO:0000313" key="1">
    <source>
        <dbReference type="Proteomes" id="UP000887580"/>
    </source>
</evidence>